<protein>
    <submittedName>
        <fullName evidence="2">Protein TRANSPARENT TESTA 12</fullName>
    </submittedName>
</protein>
<dbReference type="STRING" id="210143.A0A1R3GXA6"/>
<sequence length="126" mass="13827">MNRQPVPVLPPPIQNPLTNIIMRWTPGTLKCLSDTDSEPIHHPIPTVFVYLINNALSLSTRFFCGHLGNLELAAASVGNSGLQLLGLMMQSLYVVHLLYVDHVDTNKKGVSSLQGQPLLGLRAPRH</sequence>
<keyword evidence="3" id="KW-1185">Reference proteome</keyword>
<comment type="caution">
    <text evidence="2">The sequence shown here is derived from an EMBL/GenBank/DDBJ whole genome shotgun (WGS) entry which is preliminary data.</text>
</comment>
<name>A0A1R3GXA6_COCAP</name>
<evidence type="ECO:0000313" key="3">
    <source>
        <dbReference type="Proteomes" id="UP000188268"/>
    </source>
</evidence>
<dbReference type="Gramene" id="OMO62722">
    <property type="protein sequence ID" value="OMO62722"/>
    <property type="gene ID" value="CCACVL1_22673"/>
</dbReference>
<dbReference type="EMBL" id="AWWV01013173">
    <property type="protein sequence ID" value="OMO62722.1"/>
    <property type="molecule type" value="Genomic_DNA"/>
</dbReference>
<proteinExistence type="inferred from homology"/>
<organism evidence="2 3">
    <name type="scientific">Corchorus capsularis</name>
    <name type="common">Jute</name>
    <dbReference type="NCBI Taxonomy" id="210143"/>
    <lineage>
        <taxon>Eukaryota</taxon>
        <taxon>Viridiplantae</taxon>
        <taxon>Streptophyta</taxon>
        <taxon>Embryophyta</taxon>
        <taxon>Tracheophyta</taxon>
        <taxon>Spermatophyta</taxon>
        <taxon>Magnoliopsida</taxon>
        <taxon>eudicotyledons</taxon>
        <taxon>Gunneridae</taxon>
        <taxon>Pentapetalae</taxon>
        <taxon>rosids</taxon>
        <taxon>malvids</taxon>
        <taxon>Malvales</taxon>
        <taxon>Malvaceae</taxon>
        <taxon>Grewioideae</taxon>
        <taxon>Apeibeae</taxon>
        <taxon>Corchorus</taxon>
    </lineage>
</organism>
<dbReference type="Proteomes" id="UP000188268">
    <property type="component" value="Unassembled WGS sequence"/>
</dbReference>
<dbReference type="OrthoDB" id="2126698at2759"/>
<reference evidence="2 3" key="1">
    <citation type="submission" date="2013-09" db="EMBL/GenBank/DDBJ databases">
        <title>Corchorus capsularis genome sequencing.</title>
        <authorList>
            <person name="Alam M."/>
            <person name="Haque M.S."/>
            <person name="Islam M.S."/>
            <person name="Emdad E.M."/>
            <person name="Islam M.M."/>
            <person name="Ahmed B."/>
            <person name="Halim A."/>
            <person name="Hossen Q.M.M."/>
            <person name="Hossain M.Z."/>
            <person name="Ahmed R."/>
            <person name="Khan M.M."/>
            <person name="Islam R."/>
            <person name="Rashid M.M."/>
            <person name="Khan S.A."/>
            <person name="Rahman M.S."/>
            <person name="Alam M."/>
        </authorList>
    </citation>
    <scope>NUCLEOTIDE SEQUENCE [LARGE SCALE GENOMIC DNA]</scope>
    <source>
        <strain evidence="3">cv. CVL-1</strain>
        <tissue evidence="2">Whole seedling</tissue>
    </source>
</reference>
<accession>A0A1R3GXA6</accession>
<dbReference type="AlphaFoldDB" id="A0A1R3GXA6"/>
<dbReference type="InterPro" id="IPR002528">
    <property type="entry name" value="MATE_fam"/>
</dbReference>
<comment type="similarity">
    <text evidence="1">Belongs to the multi antimicrobial extrusion (MATE) (TC 2.A.66.1) family.</text>
</comment>
<gene>
    <name evidence="2" type="ORF">CCACVL1_22673</name>
</gene>
<evidence type="ECO:0000256" key="1">
    <source>
        <dbReference type="ARBA" id="ARBA00010199"/>
    </source>
</evidence>
<evidence type="ECO:0000313" key="2">
    <source>
        <dbReference type="EMBL" id="OMO62722.1"/>
    </source>
</evidence>
<dbReference type="Pfam" id="PF01554">
    <property type="entry name" value="MatE"/>
    <property type="match status" value="1"/>
</dbReference>